<accession>A0A645B3A8</accession>
<comment type="caution">
    <text evidence="2">The sequence shown here is derived from an EMBL/GenBank/DDBJ whole genome shotgun (WGS) entry which is preliminary data.</text>
</comment>
<dbReference type="PANTHER" id="PTHR30006:SF2">
    <property type="entry name" value="ABC TRANSPORTER SUBSTRATE-BINDING PROTEIN"/>
    <property type="match status" value="1"/>
</dbReference>
<evidence type="ECO:0000313" key="2">
    <source>
        <dbReference type="EMBL" id="MPM59905.1"/>
    </source>
</evidence>
<dbReference type="EMBL" id="VSSQ01017515">
    <property type="protein sequence ID" value="MPM59905.1"/>
    <property type="molecule type" value="Genomic_DNA"/>
</dbReference>
<dbReference type="AlphaFoldDB" id="A0A645B3A8"/>
<dbReference type="PIRSF" id="PIRSF002825">
    <property type="entry name" value="CfbpA"/>
    <property type="match status" value="1"/>
</dbReference>
<proteinExistence type="predicted"/>
<protein>
    <recommendedName>
        <fullName evidence="3">2-aminoethylphosphonate-binding periplasmic protein</fullName>
    </recommendedName>
</protein>
<keyword evidence="1" id="KW-0732">Signal</keyword>
<dbReference type="GO" id="GO:0030976">
    <property type="term" value="F:thiamine pyrophosphate binding"/>
    <property type="evidence" value="ECO:0007669"/>
    <property type="project" value="TreeGrafter"/>
</dbReference>
<organism evidence="2">
    <name type="scientific">bioreactor metagenome</name>
    <dbReference type="NCBI Taxonomy" id="1076179"/>
    <lineage>
        <taxon>unclassified sequences</taxon>
        <taxon>metagenomes</taxon>
        <taxon>ecological metagenomes</taxon>
    </lineage>
</organism>
<dbReference type="InterPro" id="IPR026045">
    <property type="entry name" value="Ferric-bd"/>
</dbReference>
<reference evidence="2" key="1">
    <citation type="submission" date="2019-08" db="EMBL/GenBank/DDBJ databases">
        <authorList>
            <person name="Kucharzyk K."/>
            <person name="Murdoch R.W."/>
            <person name="Higgins S."/>
            <person name="Loffler F."/>
        </authorList>
    </citation>
    <scope>NUCLEOTIDE SEQUENCE</scope>
</reference>
<dbReference type="Pfam" id="PF13343">
    <property type="entry name" value="SBP_bac_6"/>
    <property type="match status" value="1"/>
</dbReference>
<dbReference type="SUPFAM" id="SSF53850">
    <property type="entry name" value="Periplasmic binding protein-like II"/>
    <property type="match status" value="1"/>
</dbReference>
<dbReference type="CDD" id="cd13544">
    <property type="entry name" value="PBP2_Fbp_like_1"/>
    <property type="match status" value="1"/>
</dbReference>
<evidence type="ECO:0008006" key="3">
    <source>
        <dbReference type="Google" id="ProtNLM"/>
    </source>
</evidence>
<gene>
    <name evidence="2" type="ORF">SDC9_106751</name>
</gene>
<evidence type="ECO:0000256" key="1">
    <source>
        <dbReference type="ARBA" id="ARBA00022729"/>
    </source>
</evidence>
<dbReference type="GO" id="GO:0030288">
    <property type="term" value="C:outer membrane-bounded periplasmic space"/>
    <property type="evidence" value="ECO:0007669"/>
    <property type="project" value="TreeGrafter"/>
</dbReference>
<dbReference type="GO" id="GO:0030975">
    <property type="term" value="F:thiamine binding"/>
    <property type="evidence" value="ECO:0007669"/>
    <property type="project" value="TreeGrafter"/>
</dbReference>
<dbReference type="PANTHER" id="PTHR30006">
    <property type="entry name" value="THIAMINE-BINDING PERIPLASMIC PROTEIN-RELATED"/>
    <property type="match status" value="1"/>
</dbReference>
<dbReference type="GO" id="GO:0015888">
    <property type="term" value="P:thiamine transport"/>
    <property type="evidence" value="ECO:0007669"/>
    <property type="project" value="TreeGrafter"/>
</dbReference>
<sequence>MKQFLVGALLILCLLSPLAAQGSKEDGQAAKELVVYASVDEANAVKILDAFTKDSGIKTSFVQLSSGPALTRIQAESGRPQADVWLGAPSDNHVIAKTQGLTIPYKGAAFEALGAEFKDAEGYWRGFYMNPLCFGVNTVALAKAGATMPTSWADLLKPEYKNLIQVPTPQASGTATTMVYSLIEIMGEKEAFAYMAKLNANIQTYTSSGTGPSKGVNVGDAAIGIQFSPAFFQMKANGQPIEIVFPKEGFGFEFPAASILKGAKNYEAAKIFMDWLVSKKGQDVLKSTGTYFYPVIDDAEIDPVMPAFSTLNVVGVDLAYYSSRKAELVERWVGEVLSAKK</sequence>
<dbReference type="Gene3D" id="3.40.190.10">
    <property type="entry name" value="Periplasmic binding protein-like II"/>
    <property type="match status" value="2"/>
</dbReference>
<name>A0A645B3A8_9ZZZZ</name>